<feature type="compositionally biased region" description="Polar residues" evidence="1">
    <location>
        <begin position="53"/>
        <end position="71"/>
    </location>
</feature>
<keyword evidence="3" id="KW-1185">Reference proteome</keyword>
<reference evidence="2 3" key="1">
    <citation type="submission" date="2024-04" db="EMBL/GenBank/DDBJ databases">
        <authorList>
            <person name="Fracassetti M."/>
        </authorList>
    </citation>
    <scope>NUCLEOTIDE SEQUENCE [LARGE SCALE GENOMIC DNA]</scope>
</reference>
<protein>
    <submittedName>
        <fullName evidence="2">Uncharacterized protein</fullName>
    </submittedName>
</protein>
<evidence type="ECO:0000313" key="2">
    <source>
        <dbReference type="EMBL" id="CAL1379745.1"/>
    </source>
</evidence>
<dbReference type="Proteomes" id="UP001497516">
    <property type="component" value="Chromosome 4"/>
</dbReference>
<dbReference type="EMBL" id="OZ034817">
    <property type="protein sequence ID" value="CAL1379745.1"/>
    <property type="molecule type" value="Genomic_DNA"/>
</dbReference>
<name>A0AAV2E2F9_9ROSI</name>
<proteinExistence type="predicted"/>
<dbReference type="AlphaFoldDB" id="A0AAV2E2F9"/>
<gene>
    <name evidence="2" type="ORF">LTRI10_LOCUS21244</name>
</gene>
<evidence type="ECO:0000256" key="1">
    <source>
        <dbReference type="SAM" id="MobiDB-lite"/>
    </source>
</evidence>
<sequence>MAKHLISTVGVYYTKIIPTRSAKTRAGGRSIMMELEVIINPSHHMKKKLNKRIGTNKQAPSTHQSTTSTNADRCAGRQLGRKIACPSCGCMGRQVEARFVSFPMANSPLLAPFD</sequence>
<organism evidence="2 3">
    <name type="scientific">Linum trigynum</name>
    <dbReference type="NCBI Taxonomy" id="586398"/>
    <lineage>
        <taxon>Eukaryota</taxon>
        <taxon>Viridiplantae</taxon>
        <taxon>Streptophyta</taxon>
        <taxon>Embryophyta</taxon>
        <taxon>Tracheophyta</taxon>
        <taxon>Spermatophyta</taxon>
        <taxon>Magnoliopsida</taxon>
        <taxon>eudicotyledons</taxon>
        <taxon>Gunneridae</taxon>
        <taxon>Pentapetalae</taxon>
        <taxon>rosids</taxon>
        <taxon>fabids</taxon>
        <taxon>Malpighiales</taxon>
        <taxon>Linaceae</taxon>
        <taxon>Linum</taxon>
    </lineage>
</organism>
<feature type="region of interest" description="Disordered" evidence="1">
    <location>
        <begin position="51"/>
        <end position="73"/>
    </location>
</feature>
<accession>A0AAV2E2F9</accession>
<evidence type="ECO:0000313" key="3">
    <source>
        <dbReference type="Proteomes" id="UP001497516"/>
    </source>
</evidence>